<dbReference type="AlphaFoldDB" id="A0A4W3JLV2"/>
<dbReference type="GO" id="GO:0005739">
    <property type="term" value="C:mitochondrion"/>
    <property type="evidence" value="ECO:0007669"/>
    <property type="project" value="TreeGrafter"/>
</dbReference>
<reference evidence="3" key="4">
    <citation type="submission" date="2025-08" db="UniProtKB">
        <authorList>
            <consortium name="Ensembl"/>
        </authorList>
    </citation>
    <scope>IDENTIFICATION</scope>
</reference>
<reference evidence="3" key="5">
    <citation type="submission" date="2025-09" db="UniProtKB">
        <authorList>
            <consortium name="Ensembl"/>
        </authorList>
    </citation>
    <scope>IDENTIFICATION</scope>
</reference>
<dbReference type="Gene3D" id="3.10.129.10">
    <property type="entry name" value="Hotdog Thioesterase"/>
    <property type="match status" value="1"/>
</dbReference>
<protein>
    <submittedName>
        <fullName evidence="3">Uncharacterized LOC103175045</fullName>
    </submittedName>
</protein>
<gene>
    <name evidence="3" type="primary">LOC103175045</name>
</gene>
<dbReference type="KEGG" id="cmk:103175045"/>
<dbReference type="InterPro" id="IPR050563">
    <property type="entry name" value="4-hydroxybenzoyl-CoA_TE"/>
</dbReference>
<dbReference type="GeneID" id="103175045"/>
<dbReference type="PANTHER" id="PTHR31793:SF27">
    <property type="entry name" value="NOVEL THIOESTERASE SUPERFAMILY DOMAIN AND SAPOSIN A-TYPE DOMAIN CONTAINING PROTEIN (0610012H03RIK)"/>
    <property type="match status" value="1"/>
</dbReference>
<reference evidence="4" key="2">
    <citation type="journal article" date="2007" name="PLoS Biol.">
        <title>Survey sequencing and comparative analysis of the elephant shark (Callorhinchus milii) genome.</title>
        <authorList>
            <person name="Venkatesh B."/>
            <person name="Kirkness E.F."/>
            <person name="Loh Y.H."/>
            <person name="Halpern A.L."/>
            <person name="Lee A.P."/>
            <person name="Johnson J."/>
            <person name="Dandona N."/>
            <person name="Viswanathan L.D."/>
            <person name="Tay A."/>
            <person name="Venter J.C."/>
            <person name="Strausberg R.L."/>
            <person name="Brenner S."/>
        </authorList>
    </citation>
    <scope>NUCLEOTIDE SEQUENCE [LARGE SCALE GENOMIC DNA]</scope>
</reference>
<evidence type="ECO:0000256" key="2">
    <source>
        <dbReference type="ARBA" id="ARBA00022801"/>
    </source>
</evidence>
<dbReference type="FunFam" id="3.10.129.10:FF:000105">
    <property type="entry name" value="uncharacterized protein LOC101841231 isoform X3"/>
    <property type="match status" value="1"/>
</dbReference>
<reference evidence="4" key="1">
    <citation type="journal article" date="2006" name="Science">
        <title>Ancient noncoding elements conserved in the human genome.</title>
        <authorList>
            <person name="Venkatesh B."/>
            <person name="Kirkness E.F."/>
            <person name="Loh Y.H."/>
            <person name="Halpern A.L."/>
            <person name="Lee A.P."/>
            <person name="Johnson J."/>
            <person name="Dandona N."/>
            <person name="Viswanathan L.D."/>
            <person name="Tay A."/>
            <person name="Venter J.C."/>
            <person name="Strausberg R.L."/>
            <person name="Brenner S."/>
        </authorList>
    </citation>
    <scope>NUCLEOTIDE SEQUENCE [LARGE SCALE GENOMIC DNA]</scope>
</reference>
<evidence type="ECO:0000313" key="3">
    <source>
        <dbReference type="Ensembl" id="ENSCMIP00000043612.1"/>
    </source>
</evidence>
<reference evidence="4" key="3">
    <citation type="journal article" date="2014" name="Nature">
        <title>Elephant shark genome provides unique insights into gnathostome evolution.</title>
        <authorList>
            <consortium name="International Elephant Shark Genome Sequencing Consortium"/>
            <person name="Venkatesh B."/>
            <person name="Lee A.P."/>
            <person name="Ravi V."/>
            <person name="Maurya A.K."/>
            <person name="Lian M.M."/>
            <person name="Swann J.B."/>
            <person name="Ohta Y."/>
            <person name="Flajnik M.F."/>
            <person name="Sutoh Y."/>
            <person name="Kasahara M."/>
            <person name="Hoon S."/>
            <person name="Gangu V."/>
            <person name="Roy S.W."/>
            <person name="Irimia M."/>
            <person name="Korzh V."/>
            <person name="Kondrychyn I."/>
            <person name="Lim Z.W."/>
            <person name="Tay B.H."/>
            <person name="Tohari S."/>
            <person name="Kong K.W."/>
            <person name="Ho S."/>
            <person name="Lorente-Galdos B."/>
            <person name="Quilez J."/>
            <person name="Marques-Bonet T."/>
            <person name="Raney B.J."/>
            <person name="Ingham P.W."/>
            <person name="Tay A."/>
            <person name="Hillier L.W."/>
            <person name="Minx P."/>
            <person name="Boehm T."/>
            <person name="Wilson R.K."/>
            <person name="Brenner S."/>
            <person name="Warren W.C."/>
        </authorList>
    </citation>
    <scope>NUCLEOTIDE SEQUENCE [LARGE SCALE GENOMIC DNA]</scope>
</reference>
<proteinExistence type="inferred from homology"/>
<dbReference type="OMA" id="DNDAYGH"/>
<dbReference type="RefSeq" id="XP_007885967.1">
    <property type="nucleotide sequence ID" value="XM_007887776.2"/>
</dbReference>
<dbReference type="PANTHER" id="PTHR31793">
    <property type="entry name" value="4-HYDROXYBENZOYL-COA THIOESTERASE FAMILY MEMBER"/>
    <property type="match status" value="1"/>
</dbReference>
<keyword evidence="2" id="KW-0378">Hydrolase</keyword>
<dbReference type="Ensembl" id="ENSCMIT00000044236.1">
    <property type="protein sequence ID" value="ENSCMIP00000043612.1"/>
    <property type="gene ID" value="ENSCMIG00000018081.1"/>
</dbReference>
<dbReference type="OrthoDB" id="2420454at2759"/>
<dbReference type="Proteomes" id="UP000314986">
    <property type="component" value="Unassembled WGS sequence"/>
</dbReference>
<dbReference type="SUPFAM" id="SSF54637">
    <property type="entry name" value="Thioesterase/thiol ester dehydrase-isomerase"/>
    <property type="match status" value="1"/>
</dbReference>
<evidence type="ECO:0000313" key="4">
    <source>
        <dbReference type="Proteomes" id="UP000314986"/>
    </source>
</evidence>
<dbReference type="GeneTree" id="ENSGT00730000111983"/>
<dbReference type="STRING" id="7868.ENSCMIP00000043612"/>
<sequence length="204" mass="22849">MGLKALRSFGIIVRRSVGTAQTSDGEDIFRQRGIYCYFLPIQTRWQDNDAYGHVNNAVYHGYFDTLINHYLLRYCELNINSLNSSMIGYIVANQCSFYRPVGYPQIPLAGMAIESIGCSSVTYRQALFNPLPSRRALPLDYDVLCDGCFPSSPLLSGFESTASTTGKSTHVFVDTATKRPTEIPTVFRKCLEKILIQPRTIHSG</sequence>
<dbReference type="CDD" id="cd00586">
    <property type="entry name" value="4HBT"/>
    <property type="match status" value="1"/>
</dbReference>
<dbReference type="Pfam" id="PF13279">
    <property type="entry name" value="4HBT_2"/>
    <property type="match status" value="1"/>
</dbReference>
<organism evidence="3 4">
    <name type="scientific">Callorhinchus milii</name>
    <name type="common">Ghost shark</name>
    <dbReference type="NCBI Taxonomy" id="7868"/>
    <lineage>
        <taxon>Eukaryota</taxon>
        <taxon>Metazoa</taxon>
        <taxon>Chordata</taxon>
        <taxon>Craniata</taxon>
        <taxon>Vertebrata</taxon>
        <taxon>Chondrichthyes</taxon>
        <taxon>Holocephali</taxon>
        <taxon>Chimaeriformes</taxon>
        <taxon>Callorhinchidae</taxon>
        <taxon>Callorhinchus</taxon>
    </lineage>
</organism>
<accession>A0A4W3JLV2</accession>
<dbReference type="InParanoid" id="A0A4W3JLV2"/>
<dbReference type="InterPro" id="IPR029069">
    <property type="entry name" value="HotDog_dom_sf"/>
</dbReference>
<name>A0A4W3JLV2_CALMI</name>
<dbReference type="GO" id="GO:0047617">
    <property type="term" value="F:fatty acyl-CoA hydrolase activity"/>
    <property type="evidence" value="ECO:0007669"/>
    <property type="project" value="TreeGrafter"/>
</dbReference>
<evidence type="ECO:0000256" key="1">
    <source>
        <dbReference type="ARBA" id="ARBA00005953"/>
    </source>
</evidence>
<comment type="similarity">
    <text evidence="1">Belongs to the 4-hydroxybenzoyl-CoA thioesterase family.</text>
</comment>
<keyword evidence="4" id="KW-1185">Reference proteome</keyword>